<reference evidence="1 2" key="1">
    <citation type="submission" date="2016-04" db="EMBL/GenBank/DDBJ databases">
        <title>Complete genome sequence of Bacillus oceanisediminis strain 2691.</title>
        <authorList>
            <person name="Jeong H."/>
            <person name="Kim H.J."/>
            <person name="Lee D.-W."/>
        </authorList>
    </citation>
    <scope>NUCLEOTIDE SEQUENCE [LARGE SCALE GENOMIC DNA]</scope>
    <source>
        <strain evidence="1 2">2691</strain>
    </source>
</reference>
<dbReference type="Proteomes" id="UP000077856">
    <property type="component" value="Chromosome"/>
</dbReference>
<proteinExistence type="predicted"/>
<evidence type="ECO:0000313" key="2">
    <source>
        <dbReference type="Proteomes" id="UP000077856"/>
    </source>
</evidence>
<dbReference type="STRING" id="1196031.A361_25025"/>
<dbReference type="eggNOG" id="ENOG503241T">
    <property type="taxonomic scope" value="Bacteria"/>
</dbReference>
<accession>A0A160MGX3</accession>
<organism evidence="1 2">
    <name type="scientific">Cytobacillus oceanisediminis 2691</name>
    <dbReference type="NCBI Taxonomy" id="1196031"/>
    <lineage>
        <taxon>Bacteria</taxon>
        <taxon>Bacillati</taxon>
        <taxon>Bacillota</taxon>
        <taxon>Bacilli</taxon>
        <taxon>Bacillales</taxon>
        <taxon>Bacillaceae</taxon>
        <taxon>Cytobacillus</taxon>
    </lineage>
</organism>
<dbReference type="EMBL" id="CP015506">
    <property type="protein sequence ID" value="AND42274.1"/>
    <property type="molecule type" value="Genomic_DNA"/>
</dbReference>
<sequence>MKNISHFKEIVDRFGERIIQYPLYPHILSLLYKEIGTAGAIEQAVAFAKDALQKLPNQVGVLHNYAEAIIHARENGSILGIPFK</sequence>
<name>A0A160MGX3_9BACI</name>
<protein>
    <submittedName>
        <fullName evidence="1">Uncharacterized protein</fullName>
    </submittedName>
</protein>
<evidence type="ECO:0000313" key="1">
    <source>
        <dbReference type="EMBL" id="AND42274.1"/>
    </source>
</evidence>
<gene>
    <name evidence="1" type="ORF">A361_25025</name>
</gene>
<dbReference type="KEGG" id="bon:A361_25025"/>
<dbReference type="AlphaFoldDB" id="A0A160MGX3"/>